<evidence type="ECO:0008006" key="4">
    <source>
        <dbReference type="Google" id="ProtNLM"/>
    </source>
</evidence>
<evidence type="ECO:0000313" key="3">
    <source>
        <dbReference type="Proteomes" id="UP000199766"/>
    </source>
</evidence>
<feature type="transmembrane region" description="Helical" evidence="1">
    <location>
        <begin position="41"/>
        <end position="61"/>
    </location>
</feature>
<keyword evidence="1" id="KW-1133">Transmembrane helix</keyword>
<feature type="transmembrane region" description="Helical" evidence="1">
    <location>
        <begin position="73"/>
        <end position="97"/>
    </location>
</feature>
<name>A0A1H9GAB4_9BURK</name>
<accession>A0A1H9GAB4</accession>
<evidence type="ECO:0000256" key="1">
    <source>
        <dbReference type="SAM" id="Phobius"/>
    </source>
</evidence>
<protein>
    <recommendedName>
        <fullName evidence="4">DUF2818 domain-containing protein</fullName>
    </recommendedName>
</protein>
<dbReference type="EMBL" id="FOGD01000001">
    <property type="protein sequence ID" value="SEQ47061.1"/>
    <property type="molecule type" value="Genomic_DNA"/>
</dbReference>
<proteinExistence type="predicted"/>
<dbReference type="Pfam" id="PF10993">
    <property type="entry name" value="DUF2818"/>
    <property type="match status" value="1"/>
</dbReference>
<evidence type="ECO:0000313" key="2">
    <source>
        <dbReference type="EMBL" id="SEQ47061.1"/>
    </source>
</evidence>
<dbReference type="InterPro" id="IPR016768">
    <property type="entry name" value="UCP019883"/>
</dbReference>
<keyword evidence="1" id="KW-0812">Transmembrane</keyword>
<keyword evidence="3" id="KW-1185">Reference proteome</keyword>
<keyword evidence="1" id="KW-0472">Membrane</keyword>
<organism evidence="2 3">
    <name type="scientific">Giesbergeria anulus</name>
    <dbReference type="NCBI Taxonomy" id="180197"/>
    <lineage>
        <taxon>Bacteria</taxon>
        <taxon>Pseudomonadati</taxon>
        <taxon>Pseudomonadota</taxon>
        <taxon>Betaproteobacteria</taxon>
        <taxon>Burkholderiales</taxon>
        <taxon>Comamonadaceae</taxon>
        <taxon>Giesbergeria</taxon>
    </lineage>
</organism>
<dbReference type="OrthoDB" id="5785537at2"/>
<dbReference type="Proteomes" id="UP000199766">
    <property type="component" value="Unassembled WGS sequence"/>
</dbReference>
<dbReference type="AlphaFoldDB" id="A0A1H9GAB4"/>
<sequence>MTQTAAIWFVVLAALLAANLPFMHQRLLLLGPVLRQGKNLWWHLLELICWYFLVGGLALWLEQRVGQIAPQTWEFYAVTATLFVTLAFPGFVFRYLLHHRRTADSETR</sequence>
<gene>
    <name evidence="2" type="ORF">SAMN02982919_00762</name>
</gene>
<dbReference type="RefSeq" id="WP_091452898.1">
    <property type="nucleotide sequence ID" value="NZ_FOGD01000001.1"/>
</dbReference>
<dbReference type="STRING" id="180197.SAMN02982919_00762"/>
<dbReference type="PIRSF" id="PIRSF019883">
    <property type="entry name" value="UCP019883"/>
    <property type="match status" value="1"/>
</dbReference>
<reference evidence="2 3" key="1">
    <citation type="submission" date="2016-10" db="EMBL/GenBank/DDBJ databases">
        <authorList>
            <person name="de Groot N.N."/>
        </authorList>
    </citation>
    <scope>NUCLEOTIDE SEQUENCE [LARGE SCALE GENOMIC DNA]</scope>
    <source>
        <strain evidence="2 3">ATCC 35958</strain>
    </source>
</reference>